<evidence type="ECO:0000256" key="1">
    <source>
        <dbReference type="ARBA" id="ARBA00004123"/>
    </source>
</evidence>
<evidence type="ECO:0000256" key="9">
    <source>
        <dbReference type="ARBA" id="ARBA00023172"/>
    </source>
</evidence>
<dbReference type="Proteomes" id="UP000008312">
    <property type="component" value="Unassembled WGS sequence"/>
</dbReference>
<dbReference type="InParanoid" id="D8M8K9"/>
<proteinExistence type="inferred from homology"/>
<evidence type="ECO:0000256" key="2">
    <source>
        <dbReference type="ARBA" id="ARBA00004286"/>
    </source>
</evidence>
<evidence type="ECO:0000313" key="14">
    <source>
        <dbReference type="EMBL" id="CBK24398.2"/>
    </source>
</evidence>
<gene>
    <name evidence="14" type="ORF">GSBLH_T00004138001</name>
</gene>
<comment type="similarity">
    <text evidence="3">Belongs to the SMC family. SMC6 subfamily.</text>
</comment>
<dbReference type="EMBL" id="FN668683">
    <property type="protein sequence ID" value="CBK24398.2"/>
    <property type="molecule type" value="Genomic_DNA"/>
</dbReference>
<comment type="subcellular location">
    <subcellularLocation>
        <location evidence="2">Chromosome</location>
    </subcellularLocation>
    <subcellularLocation>
        <location evidence="1">Nucleus</location>
    </subcellularLocation>
</comment>
<evidence type="ECO:0000256" key="8">
    <source>
        <dbReference type="ARBA" id="ARBA00023054"/>
    </source>
</evidence>
<evidence type="ECO:0000256" key="11">
    <source>
        <dbReference type="ARBA" id="ARBA00023242"/>
    </source>
</evidence>
<dbReference type="GeneID" id="24921182"/>
<dbReference type="GO" id="GO:0000724">
    <property type="term" value="P:double-strand break repair via homologous recombination"/>
    <property type="evidence" value="ECO:0007669"/>
    <property type="project" value="TreeGrafter"/>
</dbReference>
<evidence type="ECO:0000256" key="5">
    <source>
        <dbReference type="ARBA" id="ARBA00022741"/>
    </source>
</evidence>
<dbReference type="OrthoDB" id="10072614at2759"/>
<dbReference type="SUPFAM" id="SSF52540">
    <property type="entry name" value="P-loop containing nucleoside triphosphate hydrolases"/>
    <property type="match status" value="2"/>
</dbReference>
<dbReference type="GO" id="GO:0003697">
    <property type="term" value="F:single-stranded DNA binding"/>
    <property type="evidence" value="ECO:0007669"/>
    <property type="project" value="TreeGrafter"/>
</dbReference>
<dbReference type="OMA" id="MCHDHFY"/>
<name>D8M8K9_BLAHO</name>
<keyword evidence="5" id="KW-0547">Nucleotide-binding</keyword>
<dbReference type="RefSeq" id="XP_012898446.1">
    <property type="nucleotide sequence ID" value="XM_013042992.1"/>
</dbReference>
<protein>
    <recommendedName>
        <fullName evidence="13">RecF/RecN/SMC N-terminal domain-containing protein</fullName>
    </recommendedName>
</protein>
<evidence type="ECO:0000256" key="7">
    <source>
        <dbReference type="ARBA" id="ARBA00022840"/>
    </source>
</evidence>
<keyword evidence="9" id="KW-0233">DNA recombination</keyword>
<evidence type="ECO:0000256" key="3">
    <source>
        <dbReference type="ARBA" id="ARBA00006793"/>
    </source>
</evidence>
<accession>D8M8K9</accession>
<keyword evidence="10" id="KW-0234">DNA repair</keyword>
<dbReference type="GO" id="GO:0003684">
    <property type="term" value="F:damaged DNA binding"/>
    <property type="evidence" value="ECO:0007669"/>
    <property type="project" value="TreeGrafter"/>
</dbReference>
<organism evidence="14">
    <name type="scientific">Blastocystis hominis</name>
    <dbReference type="NCBI Taxonomy" id="12968"/>
    <lineage>
        <taxon>Eukaryota</taxon>
        <taxon>Sar</taxon>
        <taxon>Stramenopiles</taxon>
        <taxon>Bigyra</taxon>
        <taxon>Opalozoa</taxon>
        <taxon>Opalinata</taxon>
        <taxon>Blastocystidae</taxon>
        <taxon>Blastocystis</taxon>
    </lineage>
</organism>
<reference evidence="14" key="1">
    <citation type="submission" date="2010-02" db="EMBL/GenBank/DDBJ databases">
        <title>Sequencing and annotation of the Blastocystis hominis genome.</title>
        <authorList>
            <person name="Wincker P."/>
        </authorList>
    </citation>
    <scope>NUCLEOTIDE SEQUENCE</scope>
    <source>
        <strain evidence="14">Singapore isolate B</strain>
    </source>
</reference>
<dbReference type="Pfam" id="PF02463">
    <property type="entry name" value="SMC_N"/>
    <property type="match status" value="1"/>
</dbReference>
<keyword evidence="4" id="KW-0158">Chromosome</keyword>
<dbReference type="GO" id="GO:0005524">
    <property type="term" value="F:ATP binding"/>
    <property type="evidence" value="ECO:0007669"/>
    <property type="project" value="UniProtKB-KW"/>
</dbReference>
<keyword evidence="6" id="KW-0227">DNA damage</keyword>
<keyword evidence="15" id="KW-1185">Reference proteome</keyword>
<keyword evidence="7" id="KW-0067">ATP-binding</keyword>
<dbReference type="Gene3D" id="3.40.50.300">
    <property type="entry name" value="P-loop containing nucleotide triphosphate hydrolases"/>
    <property type="match status" value="2"/>
</dbReference>
<dbReference type="AlphaFoldDB" id="D8M8K9"/>
<dbReference type="PANTHER" id="PTHR19306">
    <property type="entry name" value="STRUCTURAL MAINTENANCE OF CHROMOSOMES 5,6 SMC5, SMC6"/>
    <property type="match status" value="1"/>
</dbReference>
<dbReference type="GO" id="GO:0030915">
    <property type="term" value="C:Smc5-Smc6 complex"/>
    <property type="evidence" value="ECO:0007669"/>
    <property type="project" value="TreeGrafter"/>
</dbReference>
<feature type="domain" description="RecF/RecN/SMC N-terminal" evidence="13">
    <location>
        <begin position="8"/>
        <end position="1019"/>
    </location>
</feature>
<dbReference type="PANTHER" id="PTHR19306:SF6">
    <property type="entry name" value="STRUCTURAL MAINTENANCE OF CHROMOSOMES PROTEIN 6"/>
    <property type="match status" value="1"/>
</dbReference>
<dbReference type="InterPro" id="IPR027417">
    <property type="entry name" value="P-loop_NTPase"/>
</dbReference>
<feature type="coiled-coil region" evidence="12">
    <location>
        <begin position="653"/>
        <end position="880"/>
    </location>
</feature>
<keyword evidence="8 12" id="KW-0175">Coiled coil</keyword>
<dbReference type="GO" id="GO:0005634">
    <property type="term" value="C:nucleus"/>
    <property type="evidence" value="ECO:0007669"/>
    <property type="project" value="UniProtKB-SubCell"/>
</dbReference>
<dbReference type="InterPro" id="IPR003395">
    <property type="entry name" value="RecF/RecN/SMC_N"/>
</dbReference>
<keyword evidence="11" id="KW-0539">Nucleus</keyword>
<sequence length="1050" mass="121780">MRNFMCHEHLKIDFPQQITFITGPNGGGKSAILTALQVAFCIRANSTGRASRYDQLIRKGSNSPAKICVELNNKGNGAYKPSEFGDVIFIERVISTASITTRVLNQSRNVISTRKKDVMDMLRQFNIKIDNPLVFMEQTTMKQFIQGDEKGKYEILMQAMNFKSLQQYFDTTDKRLFSMNEKLKMCKEVELKKKRHEVEEVKESLEMVKGLKDKEAKLNELRRREVWAEIQLREAEILGLNEEMNSMDSGIQEMSNKIDRDTKLLEEAIASNEEKTSEIAALRQELEIQKEQKDEIMREVDESMQPLEGAQIKRERLQRELMVLKKQVESNRQNILRLTESMAKLMDSENEKKEIEQLHHDLKSFEDQLQTLSDQTIAVEAKRQKISVEIASSQPYHETIRQGLNEVREDLNALNARKKELTDMSNPLTKYGNLVATLQDLISRASWDSPVFYPAGEFFSVRKGFEKWRDAVEIYLNSFPLSAIVNIASRRDREGVISLAYRHGISDLNVISIDYEGDLLIREDQLPMTEKPSILDVLEFKNNIVRKAAIVQTRLERCILCHDYKEVLTLTGDGPTRAMPRNVHLIVTIEGDIHRVRRGKPSLTSNRKKPQGFLSLNTGEALRMIGVHIREAKQNEEAWIQKERAWYNENGKRQEAMMEMKKQLREFDSKKRQVSNRIQQIQDRLDRIAQEDGEGELASMRTQQQQIEEDNAEKEQKLERVSSEIEALDQRIVSLQSAADAVNDRFQDMRKKVSELESKISRISQTASVDSRKIELENRVKLTKQAKHKLEEKRENLARQIEAKKEEVRSSVALLGEDTRVREKLSVQRCRKEVELFEENLRREREQMGVQSNAEIEAKYEAKKKEFDELQAKYKAIKREGTRIEELGKRQKLTYEELRNESQQQICKRFTRFLSQRKAEGSVAIDHSRHTVSLSVRMDSTSQIESSQVQNIKVLSGGEKSFVTLSLIMATAHIIESPFFIMDEFDVFMDEANRVISLHSIIETARQEKKQFIFITPHNLETVIREMNKSKEVKDIAIYKMNDPQQGRTF</sequence>
<evidence type="ECO:0000313" key="15">
    <source>
        <dbReference type="Proteomes" id="UP000008312"/>
    </source>
</evidence>
<feature type="coiled-coil region" evidence="12">
    <location>
        <begin position="265"/>
        <end position="424"/>
    </location>
</feature>
<evidence type="ECO:0000256" key="6">
    <source>
        <dbReference type="ARBA" id="ARBA00022763"/>
    </source>
</evidence>
<evidence type="ECO:0000256" key="12">
    <source>
        <dbReference type="SAM" id="Coils"/>
    </source>
</evidence>
<evidence type="ECO:0000259" key="13">
    <source>
        <dbReference type="Pfam" id="PF02463"/>
    </source>
</evidence>
<evidence type="ECO:0000256" key="4">
    <source>
        <dbReference type="ARBA" id="ARBA00022454"/>
    </source>
</evidence>
<dbReference type="GO" id="GO:0035861">
    <property type="term" value="C:site of double-strand break"/>
    <property type="evidence" value="ECO:0007669"/>
    <property type="project" value="TreeGrafter"/>
</dbReference>
<evidence type="ECO:0000256" key="10">
    <source>
        <dbReference type="ARBA" id="ARBA00023204"/>
    </source>
</evidence>